<dbReference type="PANTHER" id="PTHR11360:SF234">
    <property type="entry name" value="MFS-TYPE TRANSPORTER DBAD-RELATED"/>
    <property type="match status" value="1"/>
</dbReference>
<organism evidence="5 6">
    <name type="scientific">Exophiala oligosperma</name>
    <dbReference type="NCBI Taxonomy" id="215243"/>
    <lineage>
        <taxon>Eukaryota</taxon>
        <taxon>Fungi</taxon>
        <taxon>Dikarya</taxon>
        <taxon>Ascomycota</taxon>
        <taxon>Pezizomycotina</taxon>
        <taxon>Eurotiomycetes</taxon>
        <taxon>Chaetothyriomycetidae</taxon>
        <taxon>Chaetothyriales</taxon>
        <taxon>Herpotrichiellaceae</taxon>
        <taxon>Exophiala</taxon>
    </lineage>
</organism>
<feature type="transmembrane region" description="Helical" evidence="3">
    <location>
        <begin position="176"/>
        <end position="197"/>
    </location>
</feature>
<protein>
    <recommendedName>
        <fullName evidence="4">Major facilitator superfamily (MFS) profile domain-containing protein</fullName>
    </recommendedName>
</protein>
<dbReference type="Pfam" id="PF07690">
    <property type="entry name" value="MFS_1"/>
    <property type="match status" value="1"/>
</dbReference>
<dbReference type="PANTHER" id="PTHR11360">
    <property type="entry name" value="MONOCARBOXYLATE TRANSPORTER"/>
    <property type="match status" value="1"/>
</dbReference>
<dbReference type="InterPro" id="IPR050327">
    <property type="entry name" value="Proton-linked_MCT"/>
</dbReference>
<keyword evidence="3" id="KW-1133">Transmembrane helix</keyword>
<dbReference type="RefSeq" id="XP_016265937.1">
    <property type="nucleotide sequence ID" value="XM_016404932.1"/>
</dbReference>
<feature type="transmembrane region" description="Helical" evidence="3">
    <location>
        <begin position="343"/>
        <end position="367"/>
    </location>
</feature>
<feature type="transmembrane region" description="Helical" evidence="3">
    <location>
        <begin position="318"/>
        <end position="337"/>
    </location>
</feature>
<dbReference type="InterPro" id="IPR020846">
    <property type="entry name" value="MFS_dom"/>
</dbReference>
<feature type="transmembrane region" description="Helical" evidence="3">
    <location>
        <begin position="90"/>
        <end position="109"/>
    </location>
</feature>
<proteinExistence type="inferred from homology"/>
<dbReference type="InterPro" id="IPR011701">
    <property type="entry name" value="MFS"/>
</dbReference>
<dbReference type="GO" id="GO:0016020">
    <property type="term" value="C:membrane"/>
    <property type="evidence" value="ECO:0007669"/>
    <property type="project" value="UniProtKB-SubCell"/>
</dbReference>
<dbReference type="PROSITE" id="PS50850">
    <property type="entry name" value="MFS"/>
    <property type="match status" value="1"/>
</dbReference>
<dbReference type="HOGENOM" id="CLU_001265_1_1_1"/>
<feature type="transmembrane region" description="Helical" evidence="3">
    <location>
        <begin position="287"/>
        <end position="306"/>
    </location>
</feature>
<evidence type="ECO:0000313" key="5">
    <source>
        <dbReference type="EMBL" id="KIW45721.1"/>
    </source>
</evidence>
<feature type="transmembrane region" description="Helical" evidence="3">
    <location>
        <begin position="58"/>
        <end position="78"/>
    </location>
</feature>
<comment type="subcellular location">
    <subcellularLocation>
        <location evidence="1">Membrane</location>
        <topology evidence="1">Multi-pass membrane protein</topology>
    </subcellularLocation>
</comment>
<keyword evidence="6" id="KW-1185">Reference proteome</keyword>
<dbReference type="Proteomes" id="UP000053342">
    <property type="component" value="Unassembled WGS sequence"/>
</dbReference>
<feature type="transmembrane region" description="Helical" evidence="3">
    <location>
        <begin position="379"/>
        <end position="403"/>
    </location>
</feature>
<dbReference type="Gene3D" id="1.20.1250.20">
    <property type="entry name" value="MFS general substrate transporter like domains"/>
    <property type="match status" value="2"/>
</dbReference>
<feature type="transmembrane region" description="Helical" evidence="3">
    <location>
        <begin position="209"/>
        <end position="231"/>
    </location>
</feature>
<dbReference type="GeneID" id="27356158"/>
<reference evidence="5 6" key="1">
    <citation type="submission" date="2015-01" db="EMBL/GenBank/DDBJ databases">
        <title>The Genome Sequence of Exophiala oligosperma CBS72588.</title>
        <authorList>
            <consortium name="The Broad Institute Genomics Platform"/>
            <person name="Cuomo C."/>
            <person name="de Hoog S."/>
            <person name="Gorbushina A."/>
            <person name="Stielow B."/>
            <person name="Teixiera M."/>
            <person name="Abouelleil A."/>
            <person name="Chapman S.B."/>
            <person name="Priest M."/>
            <person name="Young S.K."/>
            <person name="Wortman J."/>
            <person name="Nusbaum C."/>
            <person name="Birren B."/>
        </authorList>
    </citation>
    <scope>NUCLEOTIDE SEQUENCE [LARGE SCALE GENOMIC DNA]</scope>
    <source>
        <strain evidence="5 6">CBS 72588</strain>
    </source>
</reference>
<evidence type="ECO:0000256" key="2">
    <source>
        <dbReference type="ARBA" id="ARBA00006727"/>
    </source>
</evidence>
<dbReference type="InterPro" id="IPR036259">
    <property type="entry name" value="MFS_trans_sf"/>
</dbReference>
<name>A0A0D2B0T0_9EURO</name>
<gene>
    <name evidence="5" type="ORF">PV06_04084</name>
</gene>
<dbReference type="EMBL" id="KN847334">
    <property type="protein sequence ID" value="KIW45721.1"/>
    <property type="molecule type" value="Genomic_DNA"/>
</dbReference>
<keyword evidence="3" id="KW-0812">Transmembrane</keyword>
<evidence type="ECO:0000259" key="4">
    <source>
        <dbReference type="PROSITE" id="PS50850"/>
    </source>
</evidence>
<comment type="similarity">
    <text evidence="2">Belongs to the major facilitator superfamily. Monocarboxylate porter (TC 2.A.1.13) family.</text>
</comment>
<feature type="transmembrane region" description="Helical" evidence="3">
    <location>
        <begin position="116"/>
        <end position="134"/>
    </location>
</feature>
<dbReference type="AlphaFoldDB" id="A0A0D2B0T0"/>
<evidence type="ECO:0000256" key="1">
    <source>
        <dbReference type="ARBA" id="ARBA00004141"/>
    </source>
</evidence>
<dbReference type="GO" id="GO:0022857">
    <property type="term" value="F:transmembrane transporter activity"/>
    <property type="evidence" value="ECO:0007669"/>
    <property type="project" value="InterPro"/>
</dbReference>
<feature type="transmembrane region" description="Helical" evidence="3">
    <location>
        <begin position="252"/>
        <end position="275"/>
    </location>
</feature>
<evidence type="ECO:0000256" key="3">
    <source>
        <dbReference type="SAM" id="Phobius"/>
    </source>
</evidence>
<feature type="transmembrane region" description="Helical" evidence="3">
    <location>
        <begin position="146"/>
        <end position="169"/>
    </location>
</feature>
<keyword evidence="3" id="KW-0472">Membrane</keyword>
<dbReference type="OrthoDB" id="6509908at2759"/>
<feature type="transmembrane region" description="Helical" evidence="3">
    <location>
        <begin position="409"/>
        <end position="430"/>
    </location>
</feature>
<dbReference type="SUPFAM" id="SSF103473">
    <property type="entry name" value="MFS general substrate transporter"/>
    <property type="match status" value="1"/>
</dbReference>
<evidence type="ECO:0000313" key="6">
    <source>
        <dbReference type="Proteomes" id="UP000053342"/>
    </source>
</evidence>
<feature type="domain" description="Major facilitator superfamily (MFS) profile" evidence="4">
    <location>
        <begin position="49"/>
        <end position="434"/>
    </location>
</feature>
<accession>A0A0D2B0T0</accession>
<dbReference type="VEuPathDB" id="FungiDB:PV06_04084"/>
<sequence length="443" mass="47523">MTVSDKDESQLETSGPGDSTVAAAEVAEVASPSNPTQAQAAAPPDGGWQAWLQVAGSFVLFFNSWGLLSTFGVFQTYYESGALFNESSSNIAWIGAIQAALVYVVALVSGPIYDRGFLRALVWFGSFMVIFGLMTTSVCKEYWEFVLAQGFVTGIGAGCLFVPCVAVLPQYFRSKIGLAVGIASSGSALGGVIYPIVLYRLLGPIGFGWSVRVIAFMALGTLLLPIVILRMRVQPAKIRSLIDWTAFRDVDYLLFTVSTMIGFVSVISMLFYISFYPDDKHITGTKLAFYTLPIFNTASCLGRTIPNWISDKTGPINLIAPGALIFGILTFCMPAVVNTGGFLVLAFLAGFFNGIYIALPPVCFVALTQNKALIGTRMGMGFTFVAFGVLIGGPGSGAILATHHPTNNWVGFWVFSGVCACVSSFLYTILRVKKVGLSPWAKI</sequence>